<evidence type="ECO:0000256" key="1">
    <source>
        <dbReference type="SAM" id="MobiDB-lite"/>
    </source>
</evidence>
<dbReference type="CDD" id="cd06170">
    <property type="entry name" value="LuxR_C_like"/>
    <property type="match status" value="1"/>
</dbReference>
<dbReference type="InterPro" id="IPR011990">
    <property type="entry name" value="TPR-like_helical_dom_sf"/>
</dbReference>
<dbReference type="GO" id="GO:0003677">
    <property type="term" value="F:DNA binding"/>
    <property type="evidence" value="ECO:0007669"/>
    <property type="project" value="InterPro"/>
</dbReference>
<dbReference type="Gene3D" id="1.25.40.10">
    <property type="entry name" value="Tetratricopeptide repeat domain"/>
    <property type="match status" value="1"/>
</dbReference>
<protein>
    <submittedName>
        <fullName evidence="3">Putative regulatory protein</fullName>
    </submittedName>
</protein>
<dbReference type="GO" id="GO:0006355">
    <property type="term" value="P:regulation of DNA-templated transcription"/>
    <property type="evidence" value="ECO:0007669"/>
    <property type="project" value="InterPro"/>
</dbReference>
<name>K6VNM3_9ACTN</name>
<dbReference type="Gene3D" id="3.40.50.300">
    <property type="entry name" value="P-loop containing nucleotide triphosphate hydrolases"/>
    <property type="match status" value="1"/>
</dbReference>
<accession>K6VNM3</accession>
<dbReference type="PANTHER" id="PTHR47691">
    <property type="entry name" value="REGULATOR-RELATED"/>
    <property type="match status" value="1"/>
</dbReference>
<reference evidence="3 4" key="1">
    <citation type="submission" date="2012-08" db="EMBL/GenBank/DDBJ databases">
        <title>Whole genome shotgun sequence of Gordonia rhizosphera NBRC 16068.</title>
        <authorList>
            <person name="Takarada H."/>
            <person name="Isaki S."/>
            <person name="Hosoyama A."/>
            <person name="Tsuchikane K."/>
            <person name="Katsumata H."/>
            <person name="Baba S."/>
            <person name="Ohji S."/>
            <person name="Yamazaki S."/>
            <person name="Fujita N."/>
        </authorList>
    </citation>
    <scope>NUCLEOTIDE SEQUENCE [LARGE SCALE GENOMIC DNA]</scope>
    <source>
        <strain evidence="3 4">NBRC 16068</strain>
    </source>
</reference>
<dbReference type="SUPFAM" id="SSF48452">
    <property type="entry name" value="TPR-like"/>
    <property type="match status" value="1"/>
</dbReference>
<dbReference type="Proteomes" id="UP000008363">
    <property type="component" value="Unassembled WGS sequence"/>
</dbReference>
<dbReference type="OrthoDB" id="9812579at2"/>
<gene>
    <name evidence="3" type="ORF">GORHZ_026_00140</name>
</gene>
<keyword evidence="4" id="KW-1185">Reference proteome</keyword>
<dbReference type="Pfam" id="PF00931">
    <property type="entry name" value="NB-ARC"/>
    <property type="match status" value="1"/>
</dbReference>
<comment type="caution">
    <text evidence="3">The sequence shown here is derived from an EMBL/GenBank/DDBJ whole genome shotgun (WGS) entry which is preliminary data.</text>
</comment>
<dbReference type="PANTHER" id="PTHR47691:SF3">
    <property type="entry name" value="HTH-TYPE TRANSCRIPTIONAL REGULATOR RV0890C-RELATED"/>
    <property type="match status" value="1"/>
</dbReference>
<dbReference type="PROSITE" id="PS50043">
    <property type="entry name" value="HTH_LUXR_2"/>
    <property type="match status" value="1"/>
</dbReference>
<dbReference type="Pfam" id="PF00196">
    <property type="entry name" value="GerE"/>
    <property type="match status" value="1"/>
</dbReference>
<evidence type="ECO:0000313" key="3">
    <source>
        <dbReference type="EMBL" id="GAB88515.1"/>
    </source>
</evidence>
<sequence length="790" mass="86567">MTTRRSPFRERNLPVSPTSFVGRRELVSAVKSALAGAPIVTITGPGGVGKTRLALQVAHRTARSFPGGVWFVELADVTDPAAIALVIAESMKIADQSSTDTVGVVLRHLSDRRALVILDNCEHLVDAVAGLASALVKRAPDLRIILTSREPLAVAGEHVVSVPPLSVPEPGEGGRGGSEAVELFEQRASAASPGFVVDVGNADDVARLCRRLDGIPLAIELAAVQVRNLSIPEIVHHLESSGGLLTAKVRGVDVRHQTIEAAMRWSYDLCTPGEQQIWVRLSYFNGSFTLDSAVSICAFAGVDDSQARESILGLISKSVIDRLDDGDRYRLLEPIRQFGRRLLSPPNGEHAVDESELAARHLRHYAEVVAVSERMWRSGTGQIDAANSVMMQMSNIRQAIRTGFDRDIDARKAGEIVTGLWHRWISGLAREGQYWFDRVLTSPAELSAKTLWLKGWIALAQGDPQAAVPVLAEAADRSLTDGDRVMTGYVTQAQASAAMFTGRLEESARLYEEAVSIFDSLQLWDAVHLLALAQQSWIHLVLGDLERSRALASILRRRSDEIGEVWALSWGQWVSAVDCWKTGELNTCADLLRRSLRSKRALSDLTGIAFALEVFGWLECDRRNWVHAAQLFGANRSIWGPIGNPLFGFDQYLDMHHDYSVLLEEELGIETFDAELARGATMTVNEVLDLILSQSGREVRDRGRTHPDGARGAKEGRNRGRPKATGELTPREWQVAALIAEGASNAQVASDLVIAPRTAETHVENILVKLGFTSRSQVAGWYYEHRELDT</sequence>
<dbReference type="Gene3D" id="1.10.10.10">
    <property type="entry name" value="Winged helix-like DNA-binding domain superfamily/Winged helix DNA-binding domain"/>
    <property type="match status" value="1"/>
</dbReference>
<dbReference type="eggNOG" id="COG3903">
    <property type="taxonomic scope" value="Bacteria"/>
</dbReference>
<dbReference type="eggNOG" id="COG2197">
    <property type="taxonomic scope" value="Bacteria"/>
</dbReference>
<dbReference type="SMART" id="SM00421">
    <property type="entry name" value="HTH_LUXR"/>
    <property type="match status" value="1"/>
</dbReference>
<dbReference type="PRINTS" id="PR00038">
    <property type="entry name" value="HTHLUXR"/>
</dbReference>
<feature type="domain" description="HTH luxR-type" evidence="2">
    <location>
        <begin position="721"/>
        <end position="786"/>
    </location>
</feature>
<dbReference type="PRINTS" id="PR00364">
    <property type="entry name" value="DISEASERSIST"/>
</dbReference>
<dbReference type="STRING" id="1108045.GORHZ_026_00140"/>
<dbReference type="InterPro" id="IPR027417">
    <property type="entry name" value="P-loop_NTPase"/>
</dbReference>
<evidence type="ECO:0000259" key="2">
    <source>
        <dbReference type="PROSITE" id="PS50043"/>
    </source>
</evidence>
<feature type="compositionally biased region" description="Basic and acidic residues" evidence="1">
    <location>
        <begin position="698"/>
        <end position="718"/>
    </location>
</feature>
<dbReference type="InterPro" id="IPR002182">
    <property type="entry name" value="NB-ARC"/>
</dbReference>
<dbReference type="InterPro" id="IPR036388">
    <property type="entry name" value="WH-like_DNA-bd_sf"/>
</dbReference>
<dbReference type="GO" id="GO:0043531">
    <property type="term" value="F:ADP binding"/>
    <property type="evidence" value="ECO:0007669"/>
    <property type="project" value="InterPro"/>
</dbReference>
<organism evidence="3 4">
    <name type="scientific">Gordonia rhizosphera NBRC 16068</name>
    <dbReference type="NCBI Taxonomy" id="1108045"/>
    <lineage>
        <taxon>Bacteria</taxon>
        <taxon>Bacillati</taxon>
        <taxon>Actinomycetota</taxon>
        <taxon>Actinomycetes</taxon>
        <taxon>Mycobacteriales</taxon>
        <taxon>Gordoniaceae</taxon>
        <taxon>Gordonia</taxon>
    </lineage>
</organism>
<dbReference type="SUPFAM" id="SSF52540">
    <property type="entry name" value="P-loop containing nucleoside triphosphate hydrolases"/>
    <property type="match status" value="1"/>
</dbReference>
<dbReference type="EMBL" id="BAHC01000026">
    <property type="protein sequence ID" value="GAB88515.1"/>
    <property type="molecule type" value="Genomic_DNA"/>
</dbReference>
<dbReference type="SUPFAM" id="SSF46894">
    <property type="entry name" value="C-terminal effector domain of the bipartite response regulators"/>
    <property type="match status" value="1"/>
</dbReference>
<dbReference type="InterPro" id="IPR016032">
    <property type="entry name" value="Sig_transdc_resp-reg_C-effctor"/>
</dbReference>
<evidence type="ECO:0000313" key="4">
    <source>
        <dbReference type="Proteomes" id="UP000008363"/>
    </source>
</evidence>
<feature type="region of interest" description="Disordered" evidence="1">
    <location>
        <begin position="698"/>
        <end position="727"/>
    </location>
</feature>
<proteinExistence type="predicted"/>
<dbReference type="InterPro" id="IPR000792">
    <property type="entry name" value="Tscrpt_reg_LuxR_C"/>
</dbReference>
<dbReference type="AlphaFoldDB" id="K6VNM3"/>